<accession>A0A8H6ZAB7</accession>
<comment type="caution">
    <text evidence="2">The sequence shown here is derived from an EMBL/GenBank/DDBJ whole genome shotgun (WGS) entry which is preliminary data.</text>
</comment>
<dbReference type="InterPro" id="IPR036397">
    <property type="entry name" value="RNaseH_sf"/>
</dbReference>
<name>A0A8H6ZAB7_9AGAR</name>
<feature type="domain" description="Integrase core" evidence="1">
    <location>
        <begin position="156"/>
        <end position="343"/>
    </location>
</feature>
<dbReference type="InterPro" id="IPR058913">
    <property type="entry name" value="Integrase_dom_put"/>
</dbReference>
<dbReference type="InterPro" id="IPR012337">
    <property type="entry name" value="RNaseH-like_sf"/>
</dbReference>
<evidence type="ECO:0000259" key="1">
    <source>
        <dbReference type="Pfam" id="PF24764"/>
    </source>
</evidence>
<dbReference type="AlphaFoldDB" id="A0A8H6ZAB7"/>
<dbReference type="Gene3D" id="3.30.420.10">
    <property type="entry name" value="Ribonuclease H-like superfamily/Ribonuclease H"/>
    <property type="match status" value="1"/>
</dbReference>
<dbReference type="PANTHER" id="PTHR46791:SF5">
    <property type="entry name" value="CLR5 DOMAIN-CONTAINING PROTEIN-RELATED"/>
    <property type="match status" value="1"/>
</dbReference>
<dbReference type="GO" id="GO:0003676">
    <property type="term" value="F:nucleic acid binding"/>
    <property type="evidence" value="ECO:0007669"/>
    <property type="project" value="InterPro"/>
</dbReference>
<dbReference type="SUPFAM" id="SSF53098">
    <property type="entry name" value="Ribonuclease H-like"/>
    <property type="match status" value="1"/>
</dbReference>
<evidence type="ECO:0000313" key="3">
    <source>
        <dbReference type="Proteomes" id="UP000620124"/>
    </source>
</evidence>
<dbReference type="Pfam" id="PF24764">
    <property type="entry name" value="rva_4"/>
    <property type="match status" value="1"/>
</dbReference>
<sequence>MLPPLIVARRVRTGRRGRPRVEIDPQFLRAALELRGPTGIAPEVGTSSRTVRRSALRHGLVQPGAPVLQSRLDAQGNVEVVHTSTTPPISVISDAELDQLVASTLEVFPQFGRRMIRGHLKAQGYRIPRERITASYLRVHGAPAIFGDRQISRKKYNVPGPMSLAHLDGQHGLIRYKMVIHCIIDGYSRFVLGIRVHDNNRGASVLQLLLDVIATHGCPSRMRGDHGVENIEVAIYMEEVNGSGRGSFIWGRSVHNTRIERLWYDVTHGFGKKWKIFFLDLETNHGLNPTRAGHIWLLHHLFLASVNRDAQDWAEAWNSHQLTIRRQRERSPRDLFLFGMLREGPRGISSFLRPEEEEIADINEYGVDWEVNQEPELIAHLLENNPHECANNTDPFASASTPANLSEVLCDPPGCPFTPAQLQLLDYHLSTSVDLFSRNMTVRRLVWVQALEIARGIQQGEIM</sequence>
<keyword evidence="3" id="KW-1185">Reference proteome</keyword>
<dbReference type="Proteomes" id="UP000620124">
    <property type="component" value="Unassembled WGS sequence"/>
</dbReference>
<protein>
    <recommendedName>
        <fullName evidence="1">Integrase core domain-containing protein</fullName>
    </recommendedName>
</protein>
<proteinExistence type="predicted"/>
<gene>
    <name evidence="2" type="ORF">MVEN_00128200</name>
</gene>
<reference evidence="2" key="1">
    <citation type="submission" date="2020-05" db="EMBL/GenBank/DDBJ databases">
        <title>Mycena genomes resolve the evolution of fungal bioluminescence.</title>
        <authorList>
            <person name="Tsai I.J."/>
        </authorList>
    </citation>
    <scope>NUCLEOTIDE SEQUENCE</scope>
    <source>
        <strain evidence="2">CCC161011</strain>
    </source>
</reference>
<evidence type="ECO:0000313" key="2">
    <source>
        <dbReference type="EMBL" id="KAF7372651.1"/>
    </source>
</evidence>
<organism evidence="2 3">
    <name type="scientific">Mycena venus</name>
    <dbReference type="NCBI Taxonomy" id="2733690"/>
    <lineage>
        <taxon>Eukaryota</taxon>
        <taxon>Fungi</taxon>
        <taxon>Dikarya</taxon>
        <taxon>Basidiomycota</taxon>
        <taxon>Agaricomycotina</taxon>
        <taxon>Agaricomycetes</taxon>
        <taxon>Agaricomycetidae</taxon>
        <taxon>Agaricales</taxon>
        <taxon>Marasmiineae</taxon>
        <taxon>Mycenaceae</taxon>
        <taxon>Mycena</taxon>
    </lineage>
</organism>
<dbReference type="EMBL" id="JACAZI010000001">
    <property type="protein sequence ID" value="KAF7372651.1"/>
    <property type="molecule type" value="Genomic_DNA"/>
</dbReference>
<dbReference type="OrthoDB" id="3353107at2759"/>
<dbReference type="PANTHER" id="PTHR46791">
    <property type="entry name" value="EXPRESSED PROTEIN"/>
    <property type="match status" value="1"/>
</dbReference>